<keyword evidence="3 6" id="KW-0812">Transmembrane</keyword>
<evidence type="ECO:0000256" key="4">
    <source>
        <dbReference type="ARBA" id="ARBA00022989"/>
    </source>
</evidence>
<dbReference type="PANTHER" id="PTHR12677:SF59">
    <property type="entry name" value="GOLGI APPARATUS MEMBRANE PROTEIN TVP38-RELATED"/>
    <property type="match status" value="1"/>
</dbReference>
<evidence type="ECO:0000256" key="3">
    <source>
        <dbReference type="ARBA" id="ARBA00022692"/>
    </source>
</evidence>
<keyword evidence="4 6" id="KW-1133">Transmembrane helix</keyword>
<dbReference type="GO" id="GO:0005886">
    <property type="term" value="C:plasma membrane"/>
    <property type="evidence" value="ECO:0007669"/>
    <property type="project" value="UniProtKB-SubCell"/>
</dbReference>
<evidence type="ECO:0000313" key="9">
    <source>
        <dbReference type="Proteomes" id="UP000244727"/>
    </source>
</evidence>
<protein>
    <submittedName>
        <fullName evidence="8">TVP38/TMEM64 family protein</fullName>
    </submittedName>
</protein>
<evidence type="ECO:0000313" key="8">
    <source>
        <dbReference type="EMBL" id="AWB28052.1"/>
    </source>
</evidence>
<accession>A0A2R4X2Q0</accession>
<evidence type="ECO:0000256" key="6">
    <source>
        <dbReference type="SAM" id="Phobius"/>
    </source>
</evidence>
<dbReference type="GeneID" id="36512881"/>
<dbReference type="Pfam" id="PF09335">
    <property type="entry name" value="VTT_dom"/>
    <property type="match status" value="1"/>
</dbReference>
<feature type="transmembrane region" description="Helical" evidence="6">
    <location>
        <begin position="85"/>
        <end position="110"/>
    </location>
</feature>
<comment type="subcellular location">
    <subcellularLocation>
        <location evidence="1">Cell membrane</location>
        <topology evidence="1">Multi-pass membrane protein</topology>
    </subcellularLocation>
</comment>
<keyword evidence="9" id="KW-1185">Reference proteome</keyword>
<dbReference type="PANTHER" id="PTHR12677">
    <property type="entry name" value="GOLGI APPARATUS MEMBRANE PROTEIN TVP38-RELATED"/>
    <property type="match status" value="1"/>
</dbReference>
<dbReference type="RefSeq" id="WP_108383135.1">
    <property type="nucleotide sequence ID" value="NZ_CP028858.1"/>
</dbReference>
<evidence type="ECO:0000256" key="5">
    <source>
        <dbReference type="ARBA" id="ARBA00023136"/>
    </source>
</evidence>
<feature type="domain" description="VTT" evidence="7">
    <location>
        <begin position="73"/>
        <end position="190"/>
    </location>
</feature>
<reference evidence="8 9" key="1">
    <citation type="submission" date="2018-04" db="EMBL/GenBank/DDBJ databases">
        <title>Halococcoides cellulosivorans gen. nov., sp. nov., an extremely halophilic cellulose-utilizing haloarchaeon from hypersaline lakes.</title>
        <authorList>
            <person name="Sorokin D.Y."/>
            <person name="Toshchakov S.V."/>
            <person name="Samarov N.I."/>
            <person name="Korzhenkov A."/>
            <person name="Kublanov I.V."/>
        </authorList>
    </citation>
    <scope>NUCLEOTIDE SEQUENCE [LARGE SCALE GENOMIC DNA]</scope>
    <source>
        <strain evidence="8 9">HArcel1</strain>
    </source>
</reference>
<evidence type="ECO:0000259" key="7">
    <source>
        <dbReference type="Pfam" id="PF09335"/>
    </source>
</evidence>
<feature type="transmembrane region" description="Helical" evidence="6">
    <location>
        <begin position="12"/>
        <end position="31"/>
    </location>
</feature>
<sequence length="228" mass="24861">MQIFKTTRDRNLAIAGLVAFALFIGSIYLTIRLKFPFLLSEEALKEIFRGFPPGLGMLVFTVSHIIQVVLMAIPGYAIAAVGGALFGPVVGLGLTMIGVTVGSTIAFLIARRWGRPIVERMIEEDALERFDEFAQSAGTPGLFLFVFIPVLPEDVISFVAGMAEFKLSTFVAVMFFGRLPAAAVAVFAGSSFASGELLEAGLWAMVLIVFSGYTYYYRDELLEYASRL</sequence>
<keyword evidence="5 6" id="KW-0472">Membrane</keyword>
<feature type="transmembrane region" description="Helical" evidence="6">
    <location>
        <begin position="200"/>
        <end position="217"/>
    </location>
</feature>
<dbReference type="InterPro" id="IPR015414">
    <property type="entry name" value="TMEM64"/>
</dbReference>
<proteinExistence type="predicted"/>
<name>A0A2R4X2Q0_9EURY</name>
<dbReference type="AlphaFoldDB" id="A0A2R4X2Q0"/>
<dbReference type="Proteomes" id="UP000244727">
    <property type="component" value="Chromosome"/>
</dbReference>
<feature type="transmembrane region" description="Helical" evidence="6">
    <location>
        <begin position="142"/>
        <end position="163"/>
    </location>
</feature>
<feature type="transmembrane region" description="Helical" evidence="6">
    <location>
        <begin position="170"/>
        <end position="188"/>
    </location>
</feature>
<dbReference type="KEGG" id="harc:HARCEL1_10200"/>
<dbReference type="InterPro" id="IPR032816">
    <property type="entry name" value="VTT_dom"/>
</dbReference>
<evidence type="ECO:0000256" key="1">
    <source>
        <dbReference type="ARBA" id="ARBA00004651"/>
    </source>
</evidence>
<evidence type="ECO:0000256" key="2">
    <source>
        <dbReference type="ARBA" id="ARBA00022475"/>
    </source>
</evidence>
<keyword evidence="2" id="KW-1003">Cell membrane</keyword>
<organism evidence="8 9">
    <name type="scientific">Halococcoides cellulosivorans</name>
    <dbReference type="NCBI Taxonomy" id="1679096"/>
    <lineage>
        <taxon>Archaea</taxon>
        <taxon>Methanobacteriati</taxon>
        <taxon>Methanobacteriota</taxon>
        <taxon>Stenosarchaea group</taxon>
        <taxon>Halobacteria</taxon>
        <taxon>Halobacteriales</taxon>
        <taxon>Haloarculaceae</taxon>
        <taxon>Halococcoides</taxon>
    </lineage>
</organism>
<gene>
    <name evidence="8" type="ORF">HARCEL1_10200</name>
</gene>
<dbReference type="EMBL" id="CP028858">
    <property type="protein sequence ID" value="AWB28052.1"/>
    <property type="molecule type" value="Genomic_DNA"/>
</dbReference>